<name>A0AB94IX29_9BACT</name>
<comment type="similarity">
    <text evidence="6">Belongs to the TVP38/TMEM64 family.</text>
</comment>
<protein>
    <recommendedName>
        <fullName evidence="6">TVP38/TMEM64 family membrane protein</fullName>
    </recommendedName>
</protein>
<dbReference type="InterPro" id="IPR032816">
    <property type="entry name" value="VTT_dom"/>
</dbReference>
<proteinExistence type="inferred from homology"/>
<keyword evidence="3 6" id="KW-0812">Transmembrane</keyword>
<dbReference type="Pfam" id="PF09335">
    <property type="entry name" value="VTT_dom"/>
    <property type="match status" value="1"/>
</dbReference>
<dbReference type="InterPro" id="IPR015414">
    <property type="entry name" value="TMEM64"/>
</dbReference>
<evidence type="ECO:0000256" key="3">
    <source>
        <dbReference type="ARBA" id="ARBA00022692"/>
    </source>
</evidence>
<keyword evidence="9" id="KW-1185">Reference proteome</keyword>
<evidence type="ECO:0000259" key="7">
    <source>
        <dbReference type="Pfam" id="PF09335"/>
    </source>
</evidence>
<dbReference type="EMBL" id="FP929056">
    <property type="protein sequence ID" value="CBL28335.1"/>
    <property type="molecule type" value="Genomic_DNA"/>
</dbReference>
<feature type="transmembrane region" description="Helical" evidence="6">
    <location>
        <begin position="163"/>
        <end position="184"/>
    </location>
</feature>
<keyword evidence="2 6" id="KW-1003">Cell membrane</keyword>
<sequence>MGRCGKPLVFLGIAIVAFILNRHYGWSDFLSGPGGLEAMREAVRGNVLTASLIYVAATTVGCVLLALPGVTFAIVAGLLFGPLLGTALCLAAATIGAVLAFLAGRYFLRDAVAPWVERNRYLKRVLFEDVGRSGVVLLMITRLVPLFPYNLQNFAYGITGIGFWPYTLYTALFLAPGVTFFTLGAAGLGDAENRRFYLILAGALAVLVTAAGLYLRRRYVEKSGA</sequence>
<feature type="transmembrane region" description="Helical" evidence="6">
    <location>
        <begin position="51"/>
        <end position="80"/>
    </location>
</feature>
<evidence type="ECO:0000256" key="6">
    <source>
        <dbReference type="RuleBase" id="RU366058"/>
    </source>
</evidence>
<comment type="subcellular location">
    <subcellularLocation>
        <location evidence="1 6">Cell membrane</location>
        <topology evidence="1 6">Multi-pass membrane protein</topology>
    </subcellularLocation>
</comment>
<feature type="domain" description="VTT" evidence="7">
    <location>
        <begin position="67"/>
        <end position="182"/>
    </location>
</feature>
<dbReference type="Proteomes" id="UP000008957">
    <property type="component" value="Chromosome"/>
</dbReference>
<evidence type="ECO:0000256" key="5">
    <source>
        <dbReference type="ARBA" id="ARBA00023136"/>
    </source>
</evidence>
<evidence type="ECO:0000256" key="1">
    <source>
        <dbReference type="ARBA" id="ARBA00004651"/>
    </source>
</evidence>
<reference evidence="9" key="1">
    <citation type="submission" date="2010-03" db="EMBL/GenBank/DDBJ databases">
        <title>The genome sequence of Synergistetes sp. SGP1.</title>
        <authorList>
            <consortium name="metaHIT consortium -- http://www.metahit.eu/"/>
            <person name="Pajon A."/>
            <person name="Turner K."/>
            <person name="Parkhill J."/>
            <person name="Wade W."/>
            <person name="Vartoukian S."/>
        </authorList>
    </citation>
    <scope>NUCLEOTIDE SEQUENCE [LARGE SCALE GENOMIC DNA]</scope>
    <source>
        <strain evidence="9">SGP1</strain>
    </source>
</reference>
<dbReference type="RefSeq" id="WP_015556482.1">
    <property type="nucleotide sequence ID" value="NC_021038.1"/>
</dbReference>
<organism evidence="8 9">
    <name type="scientific">Fretibacterium fastidiosum</name>
    <dbReference type="NCBI Taxonomy" id="651822"/>
    <lineage>
        <taxon>Bacteria</taxon>
        <taxon>Thermotogati</taxon>
        <taxon>Synergistota</taxon>
        <taxon>Synergistia</taxon>
        <taxon>Synergistales</taxon>
        <taxon>Aminobacteriaceae</taxon>
        <taxon>Fretibacterium</taxon>
    </lineage>
</organism>
<comment type="caution">
    <text evidence="6">Lacks conserved residue(s) required for the propagation of feature annotation.</text>
</comment>
<dbReference type="PANTHER" id="PTHR12677:SF59">
    <property type="entry name" value="GOLGI APPARATUS MEMBRANE PROTEIN TVP38-RELATED"/>
    <property type="match status" value="1"/>
</dbReference>
<dbReference type="AlphaFoldDB" id="A0AB94IX29"/>
<evidence type="ECO:0000256" key="2">
    <source>
        <dbReference type="ARBA" id="ARBA00022475"/>
    </source>
</evidence>
<evidence type="ECO:0000313" key="8">
    <source>
        <dbReference type="EMBL" id="CBL28335.1"/>
    </source>
</evidence>
<feature type="transmembrane region" description="Helical" evidence="6">
    <location>
        <begin position="87"/>
        <end position="108"/>
    </location>
</feature>
<evidence type="ECO:0000313" key="9">
    <source>
        <dbReference type="Proteomes" id="UP000008957"/>
    </source>
</evidence>
<gene>
    <name evidence="8" type="ORF">SY1_11730</name>
</gene>
<evidence type="ECO:0000256" key="4">
    <source>
        <dbReference type="ARBA" id="ARBA00022989"/>
    </source>
</evidence>
<dbReference type="GO" id="GO:0005886">
    <property type="term" value="C:plasma membrane"/>
    <property type="evidence" value="ECO:0007669"/>
    <property type="project" value="UniProtKB-SubCell"/>
</dbReference>
<feature type="transmembrane region" description="Helical" evidence="6">
    <location>
        <begin position="196"/>
        <end position="215"/>
    </location>
</feature>
<dbReference type="KEGG" id="sbr:SY1_11730"/>
<dbReference type="PANTHER" id="PTHR12677">
    <property type="entry name" value="GOLGI APPARATUS MEMBRANE PROTEIN TVP38-RELATED"/>
    <property type="match status" value="1"/>
</dbReference>
<keyword evidence="5 6" id="KW-0472">Membrane</keyword>
<keyword evidence="4 6" id="KW-1133">Transmembrane helix</keyword>
<reference evidence="8 9" key="2">
    <citation type="submission" date="2010-03" db="EMBL/GenBank/DDBJ databases">
        <authorList>
            <person name="Pajon A."/>
        </authorList>
    </citation>
    <scope>NUCLEOTIDE SEQUENCE [LARGE SCALE GENOMIC DNA]</scope>
    <source>
        <strain evidence="8 9">SGP1</strain>
    </source>
</reference>
<accession>A0AB94IX29</accession>